<dbReference type="AlphaFoldDB" id="A0A317SM96"/>
<keyword evidence="1" id="KW-0472">Membrane</keyword>
<keyword evidence="3" id="KW-1185">Reference proteome</keyword>
<dbReference type="Proteomes" id="UP000246991">
    <property type="component" value="Unassembled WGS sequence"/>
</dbReference>
<reference evidence="2 3" key="1">
    <citation type="submission" date="2018-03" db="EMBL/GenBank/DDBJ databases">
        <title>Genomes of Pezizomycetes fungi and the evolution of truffles.</title>
        <authorList>
            <person name="Murat C."/>
            <person name="Payen T."/>
            <person name="Noel B."/>
            <person name="Kuo A."/>
            <person name="Martin F.M."/>
        </authorList>
    </citation>
    <scope>NUCLEOTIDE SEQUENCE [LARGE SCALE GENOMIC DNA]</scope>
    <source>
        <strain evidence="2">091103-1</strain>
    </source>
</reference>
<comment type="caution">
    <text evidence="2">The sequence shown here is derived from an EMBL/GenBank/DDBJ whole genome shotgun (WGS) entry which is preliminary data.</text>
</comment>
<gene>
    <name evidence="2" type="ORF">C7212DRAFT_328056</name>
</gene>
<evidence type="ECO:0000313" key="3">
    <source>
        <dbReference type="Proteomes" id="UP000246991"/>
    </source>
</evidence>
<feature type="transmembrane region" description="Helical" evidence="1">
    <location>
        <begin position="6"/>
        <end position="31"/>
    </location>
</feature>
<keyword evidence="1" id="KW-1133">Transmembrane helix</keyword>
<dbReference type="EMBL" id="PYWC01000059">
    <property type="protein sequence ID" value="PWW74606.1"/>
    <property type="molecule type" value="Genomic_DNA"/>
</dbReference>
<evidence type="ECO:0000313" key="2">
    <source>
        <dbReference type="EMBL" id="PWW74606.1"/>
    </source>
</evidence>
<protein>
    <submittedName>
        <fullName evidence="2">Uncharacterized protein</fullName>
    </submittedName>
</protein>
<proteinExistence type="predicted"/>
<feature type="non-terminal residue" evidence="2">
    <location>
        <position position="64"/>
    </location>
</feature>
<name>A0A317SM96_9PEZI</name>
<organism evidence="2 3">
    <name type="scientific">Tuber magnatum</name>
    <name type="common">white Piedmont truffle</name>
    <dbReference type="NCBI Taxonomy" id="42249"/>
    <lineage>
        <taxon>Eukaryota</taxon>
        <taxon>Fungi</taxon>
        <taxon>Dikarya</taxon>
        <taxon>Ascomycota</taxon>
        <taxon>Pezizomycotina</taxon>
        <taxon>Pezizomycetes</taxon>
        <taxon>Pezizales</taxon>
        <taxon>Tuberaceae</taxon>
        <taxon>Tuber</taxon>
    </lineage>
</organism>
<evidence type="ECO:0000256" key="1">
    <source>
        <dbReference type="SAM" id="Phobius"/>
    </source>
</evidence>
<keyword evidence="1" id="KW-0812">Transmembrane</keyword>
<accession>A0A317SM96</accession>
<sequence length="64" mass="7225">MVGVGVFALAFSSPTPLVVVHTWLFVFLGFVHIDRYFRSMVPCVQKVQYIMVDATHNAQPSKKI</sequence>